<evidence type="ECO:0000256" key="1">
    <source>
        <dbReference type="SAM" id="SignalP"/>
    </source>
</evidence>
<feature type="signal peptide" evidence="1">
    <location>
        <begin position="1"/>
        <end position="23"/>
    </location>
</feature>
<accession>A0A9X1DDW4</accession>
<keyword evidence="4" id="KW-1185">Reference proteome</keyword>
<gene>
    <name evidence="3" type="ORF">KK488_15640</name>
</gene>
<dbReference type="InterPro" id="IPR013424">
    <property type="entry name" value="Ice-binding_C"/>
</dbReference>
<dbReference type="RefSeq" id="WP_214624639.1">
    <property type="nucleotide sequence ID" value="NZ_JAHGAW010000010.1"/>
</dbReference>
<dbReference type="NCBIfam" id="NF035944">
    <property type="entry name" value="PEPxxWA-CTERM"/>
    <property type="match status" value="1"/>
</dbReference>
<protein>
    <submittedName>
        <fullName evidence="3">FxDxF family PEP-CTERM protein</fullName>
    </submittedName>
</protein>
<keyword evidence="1" id="KW-0732">Signal</keyword>
<feature type="domain" description="Ice-binding protein C-terminal" evidence="2">
    <location>
        <begin position="145"/>
        <end position="169"/>
    </location>
</feature>
<dbReference type="Proteomes" id="UP001138757">
    <property type="component" value="Unassembled WGS sequence"/>
</dbReference>
<dbReference type="NCBIfam" id="NF038126">
    <property type="entry name" value="PEP_CTERM_FxDxF"/>
    <property type="match status" value="1"/>
</dbReference>
<dbReference type="Pfam" id="PF07589">
    <property type="entry name" value="PEP-CTERM"/>
    <property type="match status" value="1"/>
</dbReference>
<proteinExistence type="predicted"/>
<dbReference type="NCBIfam" id="TIGR02595">
    <property type="entry name" value="PEP_CTERM"/>
    <property type="match status" value="1"/>
</dbReference>
<reference evidence="3" key="1">
    <citation type="submission" date="2021-05" db="EMBL/GenBank/DDBJ databases">
        <title>Genome of Sphingobium sp. strain.</title>
        <authorList>
            <person name="Fan R."/>
        </authorList>
    </citation>
    <scope>NUCLEOTIDE SEQUENCE</scope>
    <source>
        <strain evidence="3">H33</strain>
    </source>
</reference>
<name>A0A9X1DDW4_9SPHN</name>
<evidence type="ECO:0000313" key="4">
    <source>
        <dbReference type="Proteomes" id="UP001138757"/>
    </source>
</evidence>
<evidence type="ECO:0000259" key="2">
    <source>
        <dbReference type="Pfam" id="PF07589"/>
    </source>
</evidence>
<dbReference type="AlphaFoldDB" id="A0A9X1DDW4"/>
<sequence length="178" mass="18156">MNKYLLAASAAAAATLLAPAANASVTISCPGFSGLGYCTFNEVNKTGNFGDSFTSAQSFNDTFTLTLSQAYDLSLTMTNTAATGGPITFTTYALYDSTMTSLGNFAFGSVPTTYALGAGVYTLKVAGSASGSSSYQGTIDVSAVPVPEPATWGLMLVGVTALGAIMRRRVVAARVAFS</sequence>
<dbReference type="PROSITE" id="PS51257">
    <property type="entry name" value="PROKAR_LIPOPROTEIN"/>
    <property type="match status" value="1"/>
</dbReference>
<comment type="caution">
    <text evidence="3">The sequence shown here is derived from an EMBL/GenBank/DDBJ whole genome shotgun (WGS) entry which is preliminary data.</text>
</comment>
<feature type="chain" id="PRO_5040735601" evidence="1">
    <location>
        <begin position="24"/>
        <end position="178"/>
    </location>
</feature>
<dbReference type="EMBL" id="JAHGAW010000010">
    <property type="protein sequence ID" value="MBT2188387.1"/>
    <property type="molecule type" value="Genomic_DNA"/>
</dbReference>
<organism evidence="3 4">
    <name type="scientific">Sphingobium nicotianae</name>
    <dbReference type="NCBI Taxonomy" id="2782607"/>
    <lineage>
        <taxon>Bacteria</taxon>
        <taxon>Pseudomonadati</taxon>
        <taxon>Pseudomonadota</taxon>
        <taxon>Alphaproteobacteria</taxon>
        <taxon>Sphingomonadales</taxon>
        <taxon>Sphingomonadaceae</taxon>
        <taxon>Sphingobium</taxon>
    </lineage>
</organism>
<evidence type="ECO:0000313" key="3">
    <source>
        <dbReference type="EMBL" id="MBT2188387.1"/>
    </source>
</evidence>